<accession>A0A5Q4YV72</accession>
<reference evidence="2 3" key="1">
    <citation type="submission" date="2019-08" db="EMBL/GenBank/DDBJ databases">
        <authorList>
            <person name="Herpell B J."/>
        </authorList>
    </citation>
    <scope>NUCLEOTIDE SEQUENCE [LARGE SCALE GENOMIC DNA]</scope>
    <source>
        <strain evidence="3">Msb3</strain>
    </source>
</reference>
<dbReference type="Proteomes" id="UP000325811">
    <property type="component" value="Chromosome II"/>
</dbReference>
<dbReference type="EMBL" id="LR699554">
    <property type="protein sequence ID" value="VVD31405.1"/>
    <property type="molecule type" value="Genomic_DNA"/>
</dbReference>
<evidence type="ECO:0000256" key="1">
    <source>
        <dbReference type="SAM" id="MobiDB-lite"/>
    </source>
</evidence>
<gene>
    <name evidence="2" type="ORF">PDMSB3_0102</name>
</gene>
<name>A0A5Q4YV72_9BURK</name>
<protein>
    <submittedName>
        <fullName evidence="2">Uncharacterized protein</fullName>
    </submittedName>
</protein>
<organism evidence="2 3">
    <name type="scientific">Paraburkholderia dioscoreae</name>
    <dbReference type="NCBI Taxonomy" id="2604047"/>
    <lineage>
        <taxon>Bacteria</taxon>
        <taxon>Pseudomonadati</taxon>
        <taxon>Pseudomonadota</taxon>
        <taxon>Betaproteobacteria</taxon>
        <taxon>Burkholderiales</taxon>
        <taxon>Burkholderiaceae</taxon>
        <taxon>Paraburkholderia</taxon>
    </lineage>
</organism>
<evidence type="ECO:0000313" key="2">
    <source>
        <dbReference type="EMBL" id="VVD31405.1"/>
    </source>
</evidence>
<keyword evidence="3" id="KW-1185">Reference proteome</keyword>
<dbReference type="KEGG" id="pdio:PDMSB3_0102.1"/>
<evidence type="ECO:0000313" key="3">
    <source>
        <dbReference type="Proteomes" id="UP000325811"/>
    </source>
</evidence>
<proteinExistence type="predicted"/>
<feature type="region of interest" description="Disordered" evidence="1">
    <location>
        <begin position="1"/>
        <end position="24"/>
    </location>
</feature>
<sequence>MASAGAGGHATMRSRKIPTALTSGVRRPLSGDDRFFLYGRFRSIHAVPAFARSFEEAASGHRLDRN</sequence>
<dbReference type="AlphaFoldDB" id="A0A5Q4YV72"/>